<evidence type="ECO:0000256" key="2">
    <source>
        <dbReference type="ARBA" id="ARBA00022692"/>
    </source>
</evidence>
<feature type="transmembrane region" description="Helical" evidence="6">
    <location>
        <begin position="373"/>
        <end position="394"/>
    </location>
</feature>
<sequence>MFPVLFTQPELLFNQSDQGVRTSCATANLVEMAGTLSTYLSIPFFEWKLASTLGLLGLTFVCSYAPWGIRQRFKNSKIVMSFLNCLAGGVVLGALLMHMVPEITHSHSHGHGHDHGHGVENCEGHGHHHSVHRMEGLLSHGKSSDCCGSGSHHSHTAASGCSCGHADHDHKPHADNHGNTPWNEKSSAEQWKMYDTESGSGHDHDHQEGFAWGPFSAGISFLFLLAIDRLFMHSHSHDHDHGHEHGSSIKLNNDKKEMEQVLQPNAAQCMDIECGGKIHSADPENDDCASCHSEDLMGGCHMDGLDVKSSKTQAIVFVIALSMHSFLEGLGLATKNTKPKIMLYIISLFAHKWLEAFALGVNVMNANFSRMYAFLLISFYALLTPLGIVLGMLFEHITTGGPYAELTMMILNGLALGSFLFVSCIEMIPPEFHKKTRYTPWKFLALFLGFLLMAAVSILHSH</sequence>
<dbReference type="AlphaFoldDB" id="A0A2H9TM21"/>
<dbReference type="PANTHER" id="PTHR11040:SF140">
    <property type="entry name" value="ZRT (ZRT), IRT- (IRT-) LIKE PROTEIN TRANSPORTER"/>
    <property type="match status" value="1"/>
</dbReference>
<feature type="transmembrane region" description="Helical" evidence="6">
    <location>
        <begin position="79"/>
        <end position="100"/>
    </location>
</feature>
<dbReference type="GO" id="GO:0016020">
    <property type="term" value="C:membrane"/>
    <property type="evidence" value="ECO:0007669"/>
    <property type="project" value="UniProtKB-SubCell"/>
</dbReference>
<evidence type="ECO:0000256" key="1">
    <source>
        <dbReference type="ARBA" id="ARBA00004141"/>
    </source>
</evidence>
<feature type="transmembrane region" description="Helical" evidence="6">
    <location>
        <begin position="314"/>
        <end position="335"/>
    </location>
</feature>
<feature type="transmembrane region" description="Helical" evidence="6">
    <location>
        <begin position="440"/>
        <end position="459"/>
    </location>
</feature>
<gene>
    <name evidence="7" type="ORF">PSACC_01328</name>
</gene>
<keyword evidence="8" id="KW-1185">Reference proteome</keyword>
<keyword evidence="2 6" id="KW-0812">Transmembrane</keyword>
<dbReference type="STRING" id="1246581.A0A2H9TM21"/>
<name>A0A2H9TM21_9FUNG</name>
<dbReference type="InterPro" id="IPR003689">
    <property type="entry name" value="ZIP"/>
</dbReference>
<dbReference type="PANTHER" id="PTHR11040">
    <property type="entry name" value="ZINC/IRON TRANSPORTER"/>
    <property type="match status" value="1"/>
</dbReference>
<organism evidence="7 8">
    <name type="scientific">Paramicrosporidium saccamoebae</name>
    <dbReference type="NCBI Taxonomy" id="1246581"/>
    <lineage>
        <taxon>Eukaryota</taxon>
        <taxon>Fungi</taxon>
        <taxon>Fungi incertae sedis</taxon>
        <taxon>Cryptomycota</taxon>
        <taxon>Cryptomycota incertae sedis</taxon>
        <taxon>Paramicrosporidium</taxon>
    </lineage>
</organism>
<feature type="transmembrane region" description="Helical" evidence="6">
    <location>
        <begin position="341"/>
        <end position="361"/>
    </location>
</feature>
<comment type="caution">
    <text evidence="7">The sequence shown here is derived from an EMBL/GenBank/DDBJ whole genome shotgun (WGS) entry which is preliminary data.</text>
</comment>
<proteinExistence type="predicted"/>
<dbReference type="GO" id="GO:0005385">
    <property type="term" value="F:zinc ion transmembrane transporter activity"/>
    <property type="evidence" value="ECO:0007669"/>
    <property type="project" value="TreeGrafter"/>
</dbReference>
<feature type="region of interest" description="Disordered" evidence="5">
    <location>
        <begin position="106"/>
        <end position="127"/>
    </location>
</feature>
<dbReference type="Proteomes" id="UP000240830">
    <property type="component" value="Unassembled WGS sequence"/>
</dbReference>
<evidence type="ECO:0000313" key="7">
    <source>
        <dbReference type="EMBL" id="PJF18818.1"/>
    </source>
</evidence>
<keyword evidence="4 6" id="KW-0472">Membrane</keyword>
<evidence type="ECO:0000313" key="8">
    <source>
        <dbReference type="Proteomes" id="UP000240830"/>
    </source>
</evidence>
<evidence type="ECO:0000256" key="5">
    <source>
        <dbReference type="SAM" id="MobiDB-lite"/>
    </source>
</evidence>
<evidence type="ECO:0000256" key="6">
    <source>
        <dbReference type="SAM" id="Phobius"/>
    </source>
</evidence>
<protein>
    <recommendedName>
        <fullName evidence="9">Zinc/iron permease</fullName>
    </recommendedName>
</protein>
<comment type="subcellular location">
    <subcellularLocation>
        <location evidence="1">Membrane</location>
        <topology evidence="1">Multi-pass membrane protein</topology>
    </subcellularLocation>
</comment>
<feature type="transmembrane region" description="Helical" evidence="6">
    <location>
        <begin position="209"/>
        <end position="227"/>
    </location>
</feature>
<evidence type="ECO:0000256" key="3">
    <source>
        <dbReference type="ARBA" id="ARBA00022989"/>
    </source>
</evidence>
<evidence type="ECO:0008006" key="9">
    <source>
        <dbReference type="Google" id="ProtNLM"/>
    </source>
</evidence>
<keyword evidence="3 6" id="KW-1133">Transmembrane helix</keyword>
<evidence type="ECO:0000256" key="4">
    <source>
        <dbReference type="ARBA" id="ARBA00023136"/>
    </source>
</evidence>
<accession>A0A2H9TM21</accession>
<feature type="compositionally biased region" description="Basic and acidic residues" evidence="5">
    <location>
        <begin position="111"/>
        <end position="125"/>
    </location>
</feature>
<dbReference type="EMBL" id="MTSL01000101">
    <property type="protein sequence ID" value="PJF18818.1"/>
    <property type="molecule type" value="Genomic_DNA"/>
</dbReference>
<feature type="transmembrane region" description="Helical" evidence="6">
    <location>
        <begin position="406"/>
        <end position="428"/>
    </location>
</feature>
<dbReference type="OrthoDB" id="448280at2759"/>
<feature type="transmembrane region" description="Helical" evidence="6">
    <location>
        <begin position="49"/>
        <end position="67"/>
    </location>
</feature>
<dbReference type="Pfam" id="PF02535">
    <property type="entry name" value="Zip"/>
    <property type="match status" value="1"/>
</dbReference>
<reference evidence="7 8" key="1">
    <citation type="submission" date="2016-10" db="EMBL/GenBank/DDBJ databases">
        <title>The genome of Paramicrosporidium saccamoebae is the missing link in understanding Cryptomycota and Microsporidia evolution.</title>
        <authorList>
            <person name="Quandt C.A."/>
            <person name="Beaudet D."/>
            <person name="Corsaro D."/>
            <person name="Michel R."/>
            <person name="Corradi N."/>
            <person name="James T."/>
        </authorList>
    </citation>
    <scope>NUCLEOTIDE SEQUENCE [LARGE SCALE GENOMIC DNA]</scope>
    <source>
        <strain evidence="7 8">KSL3</strain>
    </source>
</reference>